<sequence length="461" mass="51115">MHLVDRLGGELPRSPVTVELDDIQATVLRYRPEPYYGTHVLLHIDDGRAGRELLRNLTPYVASAAEWWRAGEAWISVALSYTGMVALGLPQASLRSFPEAFRSGMAAQADKLRDYGPNDPKNWDAPFGTGQVHIGVSVFSDSEQAWRETVEMARHHYRRLAGITELSAQAFGAQPGDLNPLGYKDSIGQPAIEGSGVEPLPGQGRPIKAGEFILGYPGEGGAPLPMPHPDVLGRNGTFVGLRKYQSRVGTFNRFLREHTRTEQERELLAAKLVGRWRSGAPLTLAPSQDDPALGADPRRNNDFTYADDPHGHQVPLGSHMRRMNPRDTVMTQLADVNVHRIIRRSTTFGAPYDPDATSPEADEVPRGLYFLFLSAKAMETMEFLQQEWINNGNFMDLGDERDPNIGLQEEGATFTIPRAPVRRRIHGIQTFNVLRGGEYFFMPSLSALRWIGGLPAASTRL</sequence>
<feature type="domain" description="DyP dimeric alpha+beta barrel" evidence="8">
    <location>
        <begin position="74"/>
        <end position="156"/>
    </location>
</feature>
<evidence type="ECO:0000256" key="5">
    <source>
        <dbReference type="ARBA" id="ARBA00023004"/>
    </source>
</evidence>
<feature type="region of interest" description="Disordered" evidence="7">
    <location>
        <begin position="282"/>
        <end position="320"/>
    </location>
</feature>
<dbReference type="InterPro" id="IPR006314">
    <property type="entry name" value="Dyp_peroxidase"/>
</dbReference>
<gene>
    <name evidence="9" type="ORF">ACFQH9_12100</name>
</gene>
<reference evidence="10" key="1">
    <citation type="journal article" date="2019" name="Int. J. Syst. Evol. Microbiol.">
        <title>The Global Catalogue of Microorganisms (GCM) 10K type strain sequencing project: providing services to taxonomists for standard genome sequencing and annotation.</title>
        <authorList>
            <consortium name="The Broad Institute Genomics Platform"/>
            <consortium name="The Broad Institute Genome Sequencing Center for Infectious Disease"/>
            <person name="Wu L."/>
            <person name="Ma J."/>
        </authorList>
    </citation>
    <scope>NUCLEOTIDE SEQUENCE [LARGE SCALE GENOMIC DNA]</scope>
    <source>
        <strain evidence="10">CGMCC 4.7397</strain>
    </source>
</reference>
<comment type="similarity">
    <text evidence="6">Belongs to the DyP-type peroxidase family.</text>
</comment>
<dbReference type="Proteomes" id="UP001596119">
    <property type="component" value="Unassembled WGS sequence"/>
</dbReference>
<evidence type="ECO:0000256" key="7">
    <source>
        <dbReference type="SAM" id="MobiDB-lite"/>
    </source>
</evidence>
<dbReference type="PANTHER" id="PTHR30521:SF5">
    <property type="entry name" value="BLR4509 PROTEIN"/>
    <property type="match status" value="1"/>
</dbReference>
<dbReference type="PROSITE" id="PS51404">
    <property type="entry name" value="DYP_PEROXIDASE"/>
    <property type="match status" value="1"/>
</dbReference>
<feature type="compositionally biased region" description="Basic and acidic residues" evidence="7">
    <location>
        <begin position="296"/>
        <end position="311"/>
    </location>
</feature>
<keyword evidence="3" id="KW-0479">Metal-binding</keyword>
<comment type="cofactor">
    <cofactor evidence="1">
        <name>heme b</name>
        <dbReference type="ChEBI" id="CHEBI:60344"/>
    </cofactor>
</comment>
<evidence type="ECO:0000256" key="3">
    <source>
        <dbReference type="ARBA" id="ARBA00022723"/>
    </source>
</evidence>
<proteinExistence type="inferred from homology"/>
<name>A0ABW1I8F6_9PSEU</name>
<comment type="caution">
    <text evidence="9">The sequence shown here is derived from an EMBL/GenBank/DDBJ whole genome shotgun (WGS) entry which is preliminary data.</text>
</comment>
<dbReference type="PANTHER" id="PTHR30521">
    <property type="entry name" value="DEFERROCHELATASE/PEROXIDASE"/>
    <property type="match status" value="1"/>
</dbReference>
<dbReference type="GO" id="GO:0004601">
    <property type="term" value="F:peroxidase activity"/>
    <property type="evidence" value="ECO:0007669"/>
    <property type="project" value="UniProtKB-KW"/>
</dbReference>
<evidence type="ECO:0000313" key="10">
    <source>
        <dbReference type="Proteomes" id="UP001596119"/>
    </source>
</evidence>
<evidence type="ECO:0000256" key="1">
    <source>
        <dbReference type="ARBA" id="ARBA00001970"/>
    </source>
</evidence>
<dbReference type="RefSeq" id="WP_379566095.1">
    <property type="nucleotide sequence ID" value="NZ_JBHSQK010000026.1"/>
</dbReference>
<evidence type="ECO:0000256" key="4">
    <source>
        <dbReference type="ARBA" id="ARBA00023002"/>
    </source>
</evidence>
<keyword evidence="10" id="KW-1185">Reference proteome</keyword>
<keyword evidence="4" id="KW-0560">Oxidoreductase</keyword>
<protein>
    <submittedName>
        <fullName evidence="9">Dyp-type peroxidase</fullName>
    </submittedName>
</protein>
<organism evidence="9 10">
    <name type="scientific">Pseudonocardia lutea</name>
    <dbReference type="NCBI Taxonomy" id="2172015"/>
    <lineage>
        <taxon>Bacteria</taxon>
        <taxon>Bacillati</taxon>
        <taxon>Actinomycetota</taxon>
        <taxon>Actinomycetes</taxon>
        <taxon>Pseudonocardiales</taxon>
        <taxon>Pseudonocardiaceae</taxon>
        <taxon>Pseudonocardia</taxon>
    </lineage>
</organism>
<dbReference type="InterPro" id="IPR049509">
    <property type="entry name" value="DyP_N"/>
</dbReference>
<evidence type="ECO:0000256" key="6">
    <source>
        <dbReference type="ARBA" id="ARBA00025737"/>
    </source>
</evidence>
<dbReference type="SUPFAM" id="SSF54909">
    <property type="entry name" value="Dimeric alpha+beta barrel"/>
    <property type="match status" value="1"/>
</dbReference>
<evidence type="ECO:0000313" key="9">
    <source>
        <dbReference type="EMBL" id="MFC5949014.1"/>
    </source>
</evidence>
<keyword evidence="5" id="KW-0408">Iron</keyword>
<dbReference type="EMBL" id="JBHSQK010000026">
    <property type="protein sequence ID" value="MFC5949014.1"/>
    <property type="molecule type" value="Genomic_DNA"/>
</dbReference>
<dbReference type="InterPro" id="IPR011008">
    <property type="entry name" value="Dimeric_a/b-barrel"/>
</dbReference>
<dbReference type="Pfam" id="PF21105">
    <property type="entry name" value="DyP_N"/>
    <property type="match status" value="1"/>
</dbReference>
<evidence type="ECO:0000259" key="8">
    <source>
        <dbReference type="Pfam" id="PF21105"/>
    </source>
</evidence>
<accession>A0ABW1I8F6</accession>
<keyword evidence="2 9" id="KW-0575">Peroxidase</keyword>
<evidence type="ECO:0000256" key="2">
    <source>
        <dbReference type="ARBA" id="ARBA00022559"/>
    </source>
</evidence>